<dbReference type="EMBL" id="JBEYRS010000004">
    <property type="protein sequence ID" value="MEW2362679.1"/>
    <property type="molecule type" value="Genomic_DNA"/>
</dbReference>
<proteinExistence type="predicted"/>
<feature type="chain" id="PRO_5046004117" evidence="3">
    <location>
        <begin position="20"/>
        <end position="133"/>
    </location>
</feature>
<keyword evidence="2" id="KW-0472">Membrane</keyword>
<comment type="caution">
    <text evidence="4">The sequence shown here is derived from an EMBL/GenBank/DDBJ whole genome shotgun (WGS) entry which is preliminary data.</text>
</comment>
<evidence type="ECO:0000313" key="5">
    <source>
        <dbReference type="Proteomes" id="UP001553843"/>
    </source>
</evidence>
<feature type="compositionally biased region" description="Basic and acidic residues" evidence="1">
    <location>
        <begin position="75"/>
        <end position="89"/>
    </location>
</feature>
<keyword evidence="3" id="KW-0732">Signal</keyword>
<sequence>MATLSAVLMAFVPTVVTHAAVTQAAQPAPRGPVTTVDETPRAGSRAGEGRARPGRADVPLPDPPPPSAPPPPVPPREEEQVHVTQRDTVADAGQPAPAEPVLPGLRVLPLGGGLILIGLGLGVGFLGLRLRRG</sequence>
<evidence type="ECO:0000256" key="3">
    <source>
        <dbReference type="SAM" id="SignalP"/>
    </source>
</evidence>
<evidence type="ECO:0000313" key="4">
    <source>
        <dbReference type="EMBL" id="MEW2362679.1"/>
    </source>
</evidence>
<reference evidence="4 5" key="1">
    <citation type="submission" date="2024-06" db="EMBL/GenBank/DDBJ databases">
        <title>The Natural Products Discovery Center: Release of the First 8490 Sequenced Strains for Exploring Actinobacteria Biosynthetic Diversity.</title>
        <authorList>
            <person name="Kalkreuter E."/>
            <person name="Kautsar S.A."/>
            <person name="Yang D."/>
            <person name="Bader C.D."/>
            <person name="Teijaro C.N."/>
            <person name="Fluegel L."/>
            <person name="Davis C.M."/>
            <person name="Simpson J.R."/>
            <person name="Lauterbach L."/>
            <person name="Steele A.D."/>
            <person name="Gui C."/>
            <person name="Meng S."/>
            <person name="Li G."/>
            <person name="Viehrig K."/>
            <person name="Ye F."/>
            <person name="Su P."/>
            <person name="Kiefer A.F."/>
            <person name="Nichols A."/>
            <person name="Cepeda A.J."/>
            <person name="Yan W."/>
            <person name="Fan B."/>
            <person name="Jiang Y."/>
            <person name="Adhikari A."/>
            <person name="Zheng C.-J."/>
            <person name="Schuster L."/>
            <person name="Cowan T.M."/>
            <person name="Smanski M.J."/>
            <person name="Chevrette M.G."/>
            <person name="De Carvalho L.P.S."/>
            <person name="Shen B."/>
        </authorList>
    </citation>
    <scope>NUCLEOTIDE SEQUENCE [LARGE SCALE GENOMIC DNA]</scope>
    <source>
        <strain evidence="4 5">NPDC047833</strain>
    </source>
</reference>
<accession>A0ABV3LTA4</accession>
<feature type="transmembrane region" description="Helical" evidence="2">
    <location>
        <begin position="107"/>
        <end position="128"/>
    </location>
</feature>
<keyword evidence="2" id="KW-1133">Transmembrane helix</keyword>
<keyword evidence="5" id="KW-1185">Reference proteome</keyword>
<name>A0ABV3LTA4_9ACTN</name>
<organism evidence="4 5">
    <name type="scientific">Streptomyces huasconensis</name>
    <dbReference type="NCBI Taxonomy" id="1854574"/>
    <lineage>
        <taxon>Bacteria</taxon>
        <taxon>Bacillati</taxon>
        <taxon>Actinomycetota</taxon>
        <taxon>Actinomycetes</taxon>
        <taxon>Kitasatosporales</taxon>
        <taxon>Streptomycetaceae</taxon>
        <taxon>Streptomyces</taxon>
    </lineage>
</organism>
<evidence type="ECO:0000256" key="1">
    <source>
        <dbReference type="SAM" id="MobiDB-lite"/>
    </source>
</evidence>
<protein>
    <submittedName>
        <fullName evidence="4">Uncharacterized protein</fullName>
    </submittedName>
</protein>
<feature type="compositionally biased region" description="Pro residues" evidence="1">
    <location>
        <begin position="60"/>
        <end position="74"/>
    </location>
</feature>
<feature type="region of interest" description="Disordered" evidence="1">
    <location>
        <begin position="23"/>
        <end position="100"/>
    </location>
</feature>
<evidence type="ECO:0000256" key="2">
    <source>
        <dbReference type="SAM" id="Phobius"/>
    </source>
</evidence>
<gene>
    <name evidence="4" type="ORF">AB0887_12085</name>
</gene>
<dbReference type="Proteomes" id="UP001553843">
    <property type="component" value="Unassembled WGS sequence"/>
</dbReference>
<keyword evidence="2" id="KW-0812">Transmembrane</keyword>
<feature type="signal peptide" evidence="3">
    <location>
        <begin position="1"/>
        <end position="19"/>
    </location>
</feature>
<dbReference type="RefSeq" id="WP_359777739.1">
    <property type="nucleotide sequence ID" value="NZ_JBEYRR010000004.1"/>
</dbReference>